<organism evidence="6 7">
    <name type="scientific">Nanobsidianus stetteri</name>
    <dbReference type="NCBI Taxonomy" id="1294122"/>
    <lineage>
        <taxon>Archaea</taxon>
        <taxon>Nanobdellota</taxon>
        <taxon>Candidatus Nanoarchaeia</taxon>
        <taxon>Nanoarchaeales</taxon>
        <taxon>Nanopusillaceae</taxon>
        <taxon>Candidatus Nanobsidianus</taxon>
    </lineage>
</organism>
<dbReference type="Pfam" id="PF12706">
    <property type="entry name" value="Lactamase_B_2"/>
    <property type="match status" value="1"/>
</dbReference>
<reference evidence="4" key="4">
    <citation type="submission" date="2021-11" db="EMBL/GenBank/DDBJ databases">
        <authorList>
            <person name="Munson-Mcgee J."/>
            <person name="Field E."/>
            <person name="Bateson M."/>
            <person name="Rooney C."/>
            <person name="Stepanauskas R."/>
            <person name="Young M."/>
        </authorList>
    </citation>
    <scope>NUCLEOTIDE SEQUENCE</scope>
    <source>
        <strain evidence="4">SCGC AB-777_F03</strain>
    </source>
</reference>
<evidence type="ECO:0000256" key="2">
    <source>
        <dbReference type="HAMAP-Rule" id="MF_00457"/>
    </source>
</evidence>
<comment type="caution">
    <text evidence="6">The sequence shown here is derived from an EMBL/GenBank/DDBJ whole genome shotgun (WGS) entry which is preliminary data.</text>
</comment>
<name>A0A2T9WUC8_NANST</name>
<evidence type="ECO:0000313" key="5">
    <source>
        <dbReference type="EMBL" id="PVU68543.1"/>
    </source>
</evidence>
<dbReference type="SMART" id="SM00849">
    <property type="entry name" value="Lactamase_B"/>
    <property type="match status" value="1"/>
</dbReference>
<dbReference type="InterPro" id="IPR022877">
    <property type="entry name" value="UPF0173"/>
</dbReference>
<protein>
    <recommendedName>
        <fullName evidence="2">UPF0173 metal-dependent hydrolase DDW03_002610</fullName>
    </recommendedName>
</protein>
<dbReference type="RefSeq" id="WP_228615506.1">
    <property type="nucleotide sequence ID" value="NZ_QEFP02000019.1"/>
</dbReference>
<dbReference type="HAMAP" id="MF_00457">
    <property type="entry name" value="UPF0173"/>
    <property type="match status" value="1"/>
</dbReference>
<evidence type="ECO:0000313" key="7">
    <source>
        <dbReference type="Proteomes" id="UP000245908"/>
    </source>
</evidence>
<evidence type="ECO:0000256" key="1">
    <source>
        <dbReference type="ARBA" id="ARBA00022801"/>
    </source>
</evidence>
<dbReference type="NCBIfam" id="NF001911">
    <property type="entry name" value="PRK00685.1"/>
    <property type="match status" value="1"/>
</dbReference>
<keyword evidence="1 2" id="KW-0378">Hydrolase</keyword>
<dbReference type="Proteomes" id="UP000245509">
    <property type="component" value="Unassembled WGS sequence"/>
</dbReference>
<dbReference type="Proteomes" id="UP000245908">
    <property type="component" value="Unassembled WGS sequence"/>
</dbReference>
<evidence type="ECO:0000313" key="4">
    <source>
        <dbReference type="EMBL" id="MCC5447283.1"/>
    </source>
</evidence>
<dbReference type="PANTHER" id="PTHR43546:SF3">
    <property type="entry name" value="UPF0173 METAL-DEPENDENT HYDROLASE MJ1163"/>
    <property type="match status" value="1"/>
</dbReference>
<dbReference type="Gene3D" id="3.60.15.10">
    <property type="entry name" value="Ribonuclease Z/Hydroxyacylglutathione hydrolase-like"/>
    <property type="match status" value="1"/>
</dbReference>
<reference evidence="4" key="2">
    <citation type="submission" date="2017-05" db="EMBL/GenBank/DDBJ databases">
        <authorList>
            <person name="Munson-Mcgee J.H."/>
        </authorList>
    </citation>
    <scope>NUCLEOTIDE SEQUENCE</scope>
    <source>
        <strain evidence="4">SCGC AB-777_F03</strain>
    </source>
</reference>
<dbReference type="EMBL" id="QEFP02000019">
    <property type="protein sequence ID" value="MCC5447283.1"/>
    <property type="molecule type" value="Genomic_DNA"/>
</dbReference>
<dbReference type="InterPro" id="IPR050114">
    <property type="entry name" value="UPF0173_UPF0282_UlaG_hydrolase"/>
</dbReference>
<dbReference type="AlphaFoldDB" id="A0A2T9WUC8"/>
<proteinExistence type="inferred from homology"/>
<evidence type="ECO:0000313" key="6">
    <source>
        <dbReference type="EMBL" id="PVU71416.1"/>
    </source>
</evidence>
<reference evidence="6 7" key="1">
    <citation type="journal article" date="2015" name="Appl. Environ. Microbiol.">
        <title>Nanoarchaeota, Their Sulfolobales Host, and Nanoarchaeota Virus Distribution across Yellowstone National Park Hot Springs.</title>
        <authorList>
            <person name="Munson-McGee J.H."/>
            <person name="Field E.K."/>
            <person name="Bateson M."/>
            <person name="Rooney C."/>
            <person name="Stepanauskas R."/>
            <person name="Young M.J."/>
        </authorList>
    </citation>
    <scope>NUCLEOTIDE SEQUENCE [LARGE SCALE GENOMIC DNA]</scope>
    <source>
        <strain evidence="4">SCGC AB-777_F03</strain>
        <strain evidence="6">SCGC AB-777_O03</strain>
    </source>
</reference>
<dbReference type="InterPro" id="IPR036866">
    <property type="entry name" value="RibonucZ/Hydroxyglut_hydro"/>
</dbReference>
<comment type="similarity">
    <text evidence="2">Belongs to the UPF0173 family.</text>
</comment>
<dbReference type="EMBL" id="QEFH01000006">
    <property type="protein sequence ID" value="PVU71416.1"/>
    <property type="molecule type" value="Genomic_DNA"/>
</dbReference>
<dbReference type="SUPFAM" id="SSF56281">
    <property type="entry name" value="Metallo-hydrolase/oxidoreductase"/>
    <property type="match status" value="1"/>
</dbReference>
<gene>
    <name evidence="4" type="ORF">DDW03_002610</name>
    <name evidence="5" type="ORF">DDW03_02000</name>
    <name evidence="6" type="ORF">DDW05_01180</name>
</gene>
<dbReference type="GO" id="GO:0016787">
    <property type="term" value="F:hydrolase activity"/>
    <property type="evidence" value="ECO:0007669"/>
    <property type="project" value="UniProtKB-UniRule"/>
</dbReference>
<reference evidence="6" key="3">
    <citation type="submission" date="2017-05" db="EMBL/GenBank/DDBJ databases">
        <authorList>
            <person name="Song R."/>
            <person name="Chenine A.L."/>
            <person name="Ruprecht R.M."/>
        </authorList>
    </citation>
    <scope>NUCLEOTIDE SEQUENCE</scope>
    <source>
        <strain evidence="5">SCGC AB-777_F03</strain>
        <strain evidence="6">SCGC AB-777_O03</strain>
    </source>
</reference>
<accession>A0A2T9WUC8</accession>
<dbReference type="PANTHER" id="PTHR43546">
    <property type="entry name" value="UPF0173 METAL-DEPENDENT HYDROLASE MJ1163-RELATED"/>
    <property type="match status" value="1"/>
</dbReference>
<sequence length="229" mass="25916">MVYVKWIGHACFLIKSTYGNILIDPFIKQNPKAKYEEADLEDIDIILVTHAHFDHLGDTIELAQDNDIKVISIFEIARYLEKFGIKTIGLNFGGKTVQNNIEIYLFPAVHSSSIIDDKDNILWLGNPGSFVIKVDDRIIYHAGDTMVFEDMKLIPKIVGDIDLALLPIGGHYTMDINQALIAIEYLKPKNVIPMHYNTFHVIETKPEILKEKAKNTNVIILNPGDSIEI</sequence>
<feature type="domain" description="Metallo-beta-lactamase" evidence="3">
    <location>
        <begin position="8"/>
        <end position="195"/>
    </location>
</feature>
<dbReference type="InterPro" id="IPR001279">
    <property type="entry name" value="Metallo-B-lactamas"/>
</dbReference>
<evidence type="ECO:0000259" key="3">
    <source>
        <dbReference type="SMART" id="SM00849"/>
    </source>
</evidence>
<dbReference type="EMBL" id="QEFP01000008">
    <property type="protein sequence ID" value="PVU68543.1"/>
    <property type="molecule type" value="Genomic_DNA"/>
</dbReference>